<keyword evidence="4" id="KW-1185">Reference proteome</keyword>
<reference evidence="3 4" key="1">
    <citation type="journal article" date="2019" name="Int. J. Syst. Evol. Microbiol.">
        <title>The Global Catalogue of Microorganisms (GCM) 10K type strain sequencing project: providing services to taxonomists for standard genome sequencing and annotation.</title>
        <authorList>
            <consortium name="The Broad Institute Genomics Platform"/>
            <consortium name="The Broad Institute Genome Sequencing Center for Infectious Disease"/>
            <person name="Wu L."/>
            <person name="Ma J."/>
        </authorList>
    </citation>
    <scope>NUCLEOTIDE SEQUENCE [LARGE SCALE GENOMIC DNA]</scope>
    <source>
        <strain evidence="3 4">JCM 13023</strain>
    </source>
</reference>
<dbReference type="InterPro" id="IPR029044">
    <property type="entry name" value="Nucleotide-diphossugar_trans"/>
</dbReference>
<evidence type="ECO:0000313" key="3">
    <source>
        <dbReference type="EMBL" id="GAA1249772.1"/>
    </source>
</evidence>
<evidence type="ECO:0000313" key="4">
    <source>
        <dbReference type="Proteomes" id="UP001500653"/>
    </source>
</evidence>
<protein>
    <recommendedName>
        <fullName evidence="2">Glycosyltransferase 2-like domain-containing protein</fullName>
    </recommendedName>
</protein>
<dbReference type="Pfam" id="PF00535">
    <property type="entry name" value="Glycos_transf_2"/>
    <property type="match status" value="1"/>
</dbReference>
<feature type="domain" description="Glycosyltransferase 2-like" evidence="2">
    <location>
        <begin position="26"/>
        <end position="153"/>
    </location>
</feature>
<evidence type="ECO:0000259" key="2">
    <source>
        <dbReference type="Pfam" id="PF00535"/>
    </source>
</evidence>
<dbReference type="InterPro" id="IPR050834">
    <property type="entry name" value="Glycosyltransf_2"/>
</dbReference>
<dbReference type="RefSeq" id="WP_308292252.1">
    <property type="nucleotide sequence ID" value="NZ_JAMTCQ010000010.1"/>
</dbReference>
<dbReference type="PANTHER" id="PTHR43685:SF2">
    <property type="entry name" value="GLYCOSYLTRANSFERASE 2-LIKE DOMAIN-CONTAINING PROTEIN"/>
    <property type="match status" value="1"/>
</dbReference>
<dbReference type="EMBL" id="BAAALN010000018">
    <property type="protein sequence ID" value="GAA1249772.1"/>
    <property type="molecule type" value="Genomic_DNA"/>
</dbReference>
<sequence>MPTMPGSSWSNPAVSEGPDDTCPSVSVVIPTRDRPELVTRAARAVLAQEYAGDIECIVVFDQTEPHPLPLDNGSHPGRRIVLRRNERTSGLAGARNTGILTATGEIVGHCDDDDEWLPGKLARQLERWHAEPAAPAVATGLVIRNDTGEHRRLAPERATFADFLASRIMEIHSSSLLVHRADLLGRIGLVDEGLPASYGEDHEWLLRATRHGDVVSVPEPCVRINWNRPSFYMGKWQAMVDGLTYMLDRVPEFADNPRGLARMEGQIAFACAAMGRRRAAVRWALRTLRHDPRQVRGLGALAVAARVVKADRLVRLVQSRGRGL</sequence>
<comment type="caution">
    <text evidence="3">The sequence shown here is derived from an EMBL/GenBank/DDBJ whole genome shotgun (WGS) entry which is preliminary data.</text>
</comment>
<proteinExistence type="predicted"/>
<feature type="compositionally biased region" description="Polar residues" evidence="1">
    <location>
        <begin position="1"/>
        <end position="13"/>
    </location>
</feature>
<gene>
    <name evidence="3" type="ORF">GCM10009676_40370</name>
</gene>
<dbReference type="Proteomes" id="UP001500653">
    <property type="component" value="Unassembled WGS sequence"/>
</dbReference>
<dbReference type="Gene3D" id="3.90.550.10">
    <property type="entry name" value="Spore Coat Polysaccharide Biosynthesis Protein SpsA, Chain A"/>
    <property type="match status" value="1"/>
</dbReference>
<dbReference type="SUPFAM" id="SSF53448">
    <property type="entry name" value="Nucleotide-diphospho-sugar transferases"/>
    <property type="match status" value="1"/>
</dbReference>
<name>A0ABN1WH63_9PSEU</name>
<dbReference type="PANTHER" id="PTHR43685">
    <property type="entry name" value="GLYCOSYLTRANSFERASE"/>
    <property type="match status" value="1"/>
</dbReference>
<dbReference type="InterPro" id="IPR001173">
    <property type="entry name" value="Glyco_trans_2-like"/>
</dbReference>
<organism evidence="3 4">
    <name type="scientific">Prauserella halophila</name>
    <dbReference type="NCBI Taxonomy" id="185641"/>
    <lineage>
        <taxon>Bacteria</taxon>
        <taxon>Bacillati</taxon>
        <taxon>Actinomycetota</taxon>
        <taxon>Actinomycetes</taxon>
        <taxon>Pseudonocardiales</taxon>
        <taxon>Pseudonocardiaceae</taxon>
        <taxon>Prauserella</taxon>
    </lineage>
</organism>
<evidence type="ECO:0000256" key="1">
    <source>
        <dbReference type="SAM" id="MobiDB-lite"/>
    </source>
</evidence>
<feature type="region of interest" description="Disordered" evidence="1">
    <location>
        <begin position="1"/>
        <end position="23"/>
    </location>
</feature>
<dbReference type="CDD" id="cd00761">
    <property type="entry name" value="Glyco_tranf_GTA_type"/>
    <property type="match status" value="1"/>
</dbReference>
<accession>A0ABN1WH63</accession>